<keyword evidence="2" id="KW-1185">Reference proteome</keyword>
<comment type="caution">
    <text evidence="1">The sequence shown here is derived from an EMBL/GenBank/DDBJ whole genome shotgun (WGS) entry which is preliminary data.</text>
</comment>
<dbReference type="Proteomes" id="UP000297244">
    <property type="component" value="Unassembled WGS sequence"/>
</dbReference>
<evidence type="ECO:0000313" key="2">
    <source>
        <dbReference type="Proteomes" id="UP000297244"/>
    </source>
</evidence>
<organism evidence="1 2">
    <name type="scientific">Thermus tengchongensis</name>
    <dbReference type="NCBI Taxonomy" id="1214928"/>
    <lineage>
        <taxon>Bacteria</taxon>
        <taxon>Thermotogati</taxon>
        <taxon>Deinococcota</taxon>
        <taxon>Deinococci</taxon>
        <taxon>Thermales</taxon>
        <taxon>Thermaceae</taxon>
        <taxon>Thermus</taxon>
    </lineage>
</organism>
<reference evidence="1 2" key="1">
    <citation type="submission" date="2019-03" db="EMBL/GenBank/DDBJ databases">
        <title>Thermus tengchongensis species for the arsenic transformation mechanism.</title>
        <authorList>
            <person name="Yuan G.C."/>
        </authorList>
    </citation>
    <scope>NUCLEOTIDE SEQUENCE [LARGE SCALE GENOMIC DNA]</scope>
    <source>
        <strain evidence="1 2">15Y</strain>
    </source>
</reference>
<sequence>MSKLWQPDNAGKVIPVVRVRPLVPPAPHFHSRLQPQHMHWQLGHYVEDLSFGPGGRGRRKRWVVDKEAEQHNLILTQTYDVLMFGTGGIGWMDLARYAVVGTGSTPPDPSQTGLVSEVSRTIVDQYGNNNGTRTLTRLANGVYKISVVREFTEAQVGNRNLTEWGFSPSGTAGGNLMCRELFRDGNGNPIVITPASDQRLRLIYAFSLTFSPLQTPASITIDGLGTFTGTAYVRGGNSNSTETSDAQLLQRFTANSANSIYVALLAASYTGAYFGTTSSAASVYLPSNGLNNITRGRTTVPVTFAANQGNTTIYGLAIGVYGEGIGFLLTFGSGQSFTKTDQYKLTIGPWTVTWGP</sequence>
<name>A0ABY2K3Q2_9DEIN</name>
<dbReference type="RefSeq" id="WP_135343924.1">
    <property type="nucleotide sequence ID" value="NZ_ML214263.1"/>
</dbReference>
<dbReference type="EMBL" id="SKBL01000028">
    <property type="protein sequence ID" value="TFU14667.1"/>
    <property type="molecule type" value="Genomic_DNA"/>
</dbReference>
<gene>
    <name evidence="1" type="ORF">E0489_11630</name>
</gene>
<evidence type="ECO:0000313" key="1">
    <source>
        <dbReference type="EMBL" id="TFU14667.1"/>
    </source>
</evidence>
<accession>A0ABY2K3Q2</accession>
<proteinExistence type="predicted"/>
<protein>
    <submittedName>
        <fullName evidence="1">Uncharacterized protein</fullName>
    </submittedName>
</protein>